<keyword evidence="2" id="KW-1185">Reference proteome</keyword>
<organism evidence="1 2">
    <name type="scientific">Eumeta variegata</name>
    <name type="common">Bagworm moth</name>
    <name type="synonym">Eumeta japonica</name>
    <dbReference type="NCBI Taxonomy" id="151549"/>
    <lineage>
        <taxon>Eukaryota</taxon>
        <taxon>Metazoa</taxon>
        <taxon>Ecdysozoa</taxon>
        <taxon>Arthropoda</taxon>
        <taxon>Hexapoda</taxon>
        <taxon>Insecta</taxon>
        <taxon>Pterygota</taxon>
        <taxon>Neoptera</taxon>
        <taxon>Endopterygota</taxon>
        <taxon>Lepidoptera</taxon>
        <taxon>Glossata</taxon>
        <taxon>Ditrysia</taxon>
        <taxon>Tineoidea</taxon>
        <taxon>Psychidae</taxon>
        <taxon>Oiketicinae</taxon>
        <taxon>Eumeta</taxon>
    </lineage>
</organism>
<dbReference type="Gene3D" id="3.60.10.10">
    <property type="entry name" value="Endonuclease/exonuclease/phosphatase"/>
    <property type="match status" value="1"/>
</dbReference>
<reference evidence="1 2" key="1">
    <citation type="journal article" date="2019" name="Commun. Biol.">
        <title>The bagworm genome reveals a unique fibroin gene that provides high tensile strength.</title>
        <authorList>
            <person name="Kono N."/>
            <person name="Nakamura H."/>
            <person name="Ohtoshi R."/>
            <person name="Tomita M."/>
            <person name="Numata K."/>
            <person name="Arakawa K."/>
        </authorList>
    </citation>
    <scope>NUCLEOTIDE SEQUENCE [LARGE SCALE GENOMIC DNA]</scope>
</reference>
<dbReference type="InterPro" id="IPR036691">
    <property type="entry name" value="Endo/exonu/phosph_ase_sf"/>
</dbReference>
<proteinExistence type="predicted"/>
<protein>
    <submittedName>
        <fullName evidence="1">Uncharacterized protein</fullName>
    </submittedName>
</protein>
<evidence type="ECO:0000313" key="2">
    <source>
        <dbReference type="Proteomes" id="UP000299102"/>
    </source>
</evidence>
<evidence type="ECO:0000313" key="1">
    <source>
        <dbReference type="EMBL" id="GBP74804.1"/>
    </source>
</evidence>
<comment type="caution">
    <text evidence="1">The sequence shown here is derived from an EMBL/GenBank/DDBJ whole genome shotgun (WGS) entry which is preliminary data.</text>
</comment>
<accession>A0A4C1YII4</accession>
<name>A0A4C1YII4_EUMVA</name>
<gene>
    <name evidence="1" type="ORF">EVAR_43109_1</name>
</gene>
<sequence>MPYPAMRQSLCSRHTSTVGPHKAKLMSECPRIRPRGEEVLHIINEGNIPTFEIYRDDCQSKSAMDITACSTALLADADYWRVELGATSSDHNSAKAKTPMVIGRLKTIFPNEKKGAYGSQPPPDVRTSHVVEEYVKAKKIYEGAAAEVQTASWKRFYTAQNQDGL</sequence>
<dbReference type="Proteomes" id="UP000299102">
    <property type="component" value="Unassembled WGS sequence"/>
</dbReference>
<dbReference type="SUPFAM" id="SSF56219">
    <property type="entry name" value="DNase I-like"/>
    <property type="match status" value="1"/>
</dbReference>
<dbReference type="AlphaFoldDB" id="A0A4C1YII4"/>
<dbReference type="OrthoDB" id="411871at2759"/>
<dbReference type="EMBL" id="BGZK01001223">
    <property type="protein sequence ID" value="GBP74804.1"/>
    <property type="molecule type" value="Genomic_DNA"/>
</dbReference>